<dbReference type="InterPro" id="IPR057546">
    <property type="entry name" value="HEAT_GCN1"/>
</dbReference>
<dbReference type="InterPro" id="IPR022716">
    <property type="entry name" value="Gcn1_N"/>
</dbReference>
<dbReference type="SUPFAM" id="SSF48371">
    <property type="entry name" value="ARM repeat"/>
    <property type="match status" value="4"/>
</dbReference>
<keyword evidence="7" id="KW-1185">Reference proteome</keyword>
<dbReference type="SMART" id="SM01349">
    <property type="entry name" value="TOG"/>
    <property type="match status" value="1"/>
</dbReference>
<organism evidence="6 7">
    <name type="scientific">Saccharomycodes ludwigii</name>
    <dbReference type="NCBI Taxonomy" id="36035"/>
    <lineage>
        <taxon>Eukaryota</taxon>
        <taxon>Fungi</taxon>
        <taxon>Dikarya</taxon>
        <taxon>Ascomycota</taxon>
        <taxon>Saccharomycotina</taxon>
        <taxon>Saccharomycetes</taxon>
        <taxon>Saccharomycodales</taxon>
        <taxon>Saccharomycodaceae</taxon>
        <taxon>Saccharomycodes</taxon>
    </lineage>
</organism>
<accession>A0A376B1D8</accession>
<feature type="repeat" description="HEAT" evidence="4">
    <location>
        <begin position="1503"/>
        <end position="1541"/>
    </location>
</feature>
<dbReference type="Pfam" id="PF24984">
    <property type="entry name" value="HEAT_EF3_GNC1"/>
    <property type="match status" value="1"/>
</dbReference>
<dbReference type="InterPro" id="IPR056809">
    <property type="entry name" value="HEAT_GCN1_fung"/>
</dbReference>
<evidence type="ECO:0000256" key="1">
    <source>
        <dbReference type="ARBA" id="ARBA00007366"/>
    </source>
</evidence>
<dbReference type="Pfam" id="PF24993">
    <property type="entry name" value="GNC1_N"/>
    <property type="match status" value="1"/>
</dbReference>
<feature type="repeat" description="HEAT" evidence="4">
    <location>
        <begin position="1615"/>
        <end position="1660"/>
    </location>
</feature>
<reference evidence="7" key="1">
    <citation type="submission" date="2018-06" db="EMBL/GenBank/DDBJ databases">
        <authorList>
            <person name="Guldener U."/>
        </authorList>
    </citation>
    <scope>NUCLEOTIDE SEQUENCE [LARGE SCALE GENOMIC DNA]</scope>
    <source>
        <strain evidence="7">UTAD17</strain>
    </source>
</reference>
<dbReference type="GO" id="GO:1904688">
    <property type="term" value="P:regulation of cytoplasmic translational initiation"/>
    <property type="evidence" value="ECO:0007669"/>
    <property type="project" value="UniProtKB-ARBA"/>
</dbReference>
<dbReference type="PROSITE" id="PS50077">
    <property type="entry name" value="HEAT_REPEAT"/>
    <property type="match status" value="3"/>
</dbReference>
<proteinExistence type="inferred from homology"/>
<evidence type="ECO:0000313" key="7">
    <source>
        <dbReference type="Proteomes" id="UP000262825"/>
    </source>
</evidence>
<dbReference type="Gene3D" id="1.25.10.10">
    <property type="entry name" value="Leucine-rich Repeat Variant"/>
    <property type="match status" value="4"/>
</dbReference>
<dbReference type="Pfam" id="PF24987">
    <property type="entry name" value="HEAT_EF3_N"/>
    <property type="match status" value="1"/>
</dbReference>
<dbReference type="PANTHER" id="PTHR23346">
    <property type="entry name" value="TRANSLATIONAL ACTIVATOR GCN1-RELATED"/>
    <property type="match status" value="1"/>
</dbReference>
<keyword evidence="2" id="KW-0677">Repeat</keyword>
<dbReference type="Pfam" id="PF25801">
    <property type="entry name" value="HEAT_GCN1_C_2"/>
    <property type="match status" value="1"/>
</dbReference>
<feature type="domain" description="TOG" evidence="5">
    <location>
        <begin position="1325"/>
        <end position="1562"/>
    </location>
</feature>
<dbReference type="InterPro" id="IPR056810">
    <property type="entry name" value="GNC1-like_N"/>
</dbReference>
<name>A0A376B1D8_9ASCO</name>
<dbReference type="InterPro" id="IPR011989">
    <property type="entry name" value="ARM-like"/>
</dbReference>
<dbReference type="GO" id="GO:0030295">
    <property type="term" value="F:protein kinase activator activity"/>
    <property type="evidence" value="ECO:0007669"/>
    <property type="project" value="UniProtKB-ARBA"/>
</dbReference>
<evidence type="ECO:0000256" key="2">
    <source>
        <dbReference type="ARBA" id="ARBA00022737"/>
    </source>
</evidence>
<dbReference type="FunFam" id="1.25.10.10:FF:000090">
    <property type="entry name" value="eIF-2-alpha kinase activator GCN1"/>
    <property type="match status" value="1"/>
</dbReference>
<protein>
    <recommendedName>
        <fullName evidence="3">eIF-2-alpha kinase activator GCN1</fullName>
    </recommendedName>
</protein>
<evidence type="ECO:0000256" key="3">
    <source>
        <dbReference type="ARBA" id="ARBA00072275"/>
    </source>
</evidence>
<feature type="repeat" description="HEAT" evidence="4">
    <location>
        <begin position="1660"/>
        <end position="1699"/>
    </location>
</feature>
<dbReference type="PANTHER" id="PTHR23346:SF7">
    <property type="entry name" value="STALLED RIBOSOME SENSOR GCN1"/>
    <property type="match status" value="1"/>
</dbReference>
<dbReference type="VEuPathDB" id="FungiDB:SCODWIG_00213"/>
<dbReference type="Pfam" id="PF12074">
    <property type="entry name" value="Gcn1_N"/>
    <property type="match status" value="1"/>
</dbReference>
<dbReference type="InterPro" id="IPR021133">
    <property type="entry name" value="HEAT_type_2"/>
</dbReference>
<sequence>MEEILEILNKREIYSSPLSIKLPALKKIEEYVNESSNNDENASKVLNKISETLLQTFSVYQDQESKRLLENIFIGIMNKDNDNNNNGDTETVDKYCTFIMKIVSSKMGTRAVVDYINIFDWVVKFIENALAATTTAIITDERKLARLQKLLELYVYVTESIEISLEFSNKHDSKHKKRMRDHILQSTKKAFMKNASKKNYFLLFKEIDYTKIFKIPAVYSGVICLIGSLSKFVEHEMISTPAVSEIFINSQIVENFVSYFGKDVILSKNPPSVECLKEFLPPFVSRFLTPTLFTEHIVPNLEKCNLRSPEHSFVISTVLYTCCTFPVGSIFVSTKLLSQTLQSLKSSKEHIRKVSSNALISILQKDTTTEEVCEKIVDELFRTLKTNLSADFKIIAADILYNVPTVAYNNLASTILKHLSNYVSKESNEHVLTYELNAFCRHLLVLKDKDETNQMLKILDNGMNDQKLKKTWMCTILLNFTFASENVYQAIIQNQELCKFVSETLKESYKHDHLQILACVQFLETFGDYSTNEAFNFNDALEKLGLNLVQISLSRKLKYTDRLKGLALLSSQFLKFPDVVGKSVIAALEFICINASVVEEKLSVSMAYIVPVFFAISQKLNHSNEHISVEILINLLYSAQFFDSQLKKKNGWAGLALHAGLNPAEVISQNSSKIQDKLISVSKNKSLLTTPFAIAVFKSAAYSAFINPDVMTPILTKTIKDDFSQATLQLKNVTEQDMYIWKTEVKAGEPVIDVISEFENKKKNQISKNSKDYETLKWEESIRSKQKGKNILNNKRRYTKEEQALINTQLEKETLVRNKMDGIYFCLNRSVNIVSNLARDAIQVENGVSTWFPVAVSELLQLLETDKYYDIVKDLALHVFLELSSILTEKLGSARYFIGLAILRAYNVNHLPETLTQEPLLDLISRVLFKIKFLTDKAPLNAINLTYVLPLLIKVLEEGKEVALKNSTKHVLKTEFNEEDKEEEHLLLAVEIVSSHGEEFQDPNIPRADILSVLLSLLGLSTKAKLAKDCFNILCQNISVSPSEKDINMILSYLLTPNQFVRTTILETLYEEFDLSPFVKYSPEVFICIFDDDEASSQFATWVWESNNFNICDALINDLLMKFFGQEDSGLRLFVSEAYAVSANKLGSSDHSVFIGYVDKLMKYYDEKALPPQPILDEYGLVAVSAAEQKDPWEHRSTVALSLKQCIAYYKSGITSSDIVSFVEFLINNGALGDKSQLVREEMKDAGISMLTAYGAAYVEELIPIFEKALSSDTPAIVQENVIILYGSLARHLKESDPRVTIIVSKLLNTLDNQSEDVHKAVSACISPLVPLFRAKTQEFIEMLFQKLFDSSSPIYIRKGAAWGISGLVKGYGISSLYEFDIIRNLVDASEDKKDLHRRESVAFAFECLSNSLQQYFEPYVIEVLPNILKNLGDQSAEVRDASSKSTKAIMSHTTSFGVKKMIPVAIDNLDDLSWRTKRGSVELLGSMAYLDPTQLSASLSVIVPEIVRVLNDSHKEVRKSADQALKRFGEVIRNPEIQKLVPVLIKAIGDPTKYTEESLNALIKTQFVHYIDGPSLALIIHVIHRGMRDRSANTKRIACKIVGNMAILVDARDLVPYLHQLIEEVEIAMVDPVPSTRATASRALGALVERLGEEQFPDLIPSLLATLSDETKAGDRLGAAQGLAEVISGLGLHKLDELLPAILSGVNNYRAYVREGFIPLLLFLPVCFGAQFAPYINQIIQPILSGLADTDENISDTCLKAGKLIVKNYANKAIDLLLPELESGMFDENDRIRLSSVQLTADLLFQVTGISSKNEFDEDEEVEQQHSEIGKQMVQVLGVERRDRILASLFILRSDVSGIVRAATVDVWKALVPNTPRIIKETLPTLTNIIVIHLASPINALRNIAAQSLGDLVRRVGSNALSQLLPTLEGLLETAADSDSRQGVCIALQELITSSNPNTLVDFQEVIVRIIRITLVDGNETVREYAAASFDAYQEVVGKVAVDEILPHLLNMLGSSDNSEYALLALQEIMATKSEVIFPVLIPTLLAPPIDAFRARALGSLAEVAGSALYKRLSSIINALVDSLISIKDNDVERTEIGESLDKVFASVRDDEGLHPLLQQILSLIKHEDLNKRVVILERLPNFFNSTHLDYGIYIQELVTQLILLLDDDDARIVKGAFESLTALVKNQNKTILETLVAPAAQALRLTGNKGEELAAFKLPRGPNCVLPIFLHGLMYGSSDQRESSALAIADIVSKTPATNLKPFVTIITGPLIRVVGERFNSDIKAAILYALNILFGKIPQFLRPFIPQLQRTFVKSLSDAGNETLRLRAAKALGTLIEYQPKVDPLVVELVSGAKQATDPGVKAAMLKAIMEVVTKAGKKLNQTSKNNIIELVEEEILSADDKLAIAYARLIGALSEILTTDEAIRILNEKVLETGNEVDSESRKFGILTLNAFLRDAPQHIFDMKDQIIEYLISASDSKVPYISDNGLVAIGKIMLLENEKKTPYSNIESTEPFHLGEENSSKLVTQLCKCMVCPASNSPDSRRLSLVIVRTLARCKYEEAIHPNLGTLVPNVFSCVRDSIIPIKLAAEKAYLSIFRLIEEPDNNTFNKWMEAVSGESSITNAADATIQLRSISEYTKRVGSRLARVERDRIEAGGDAEAMFSDRFEDENEIWAVGGVDMNVNDI</sequence>
<comment type="similarity">
    <text evidence="1">Belongs to the GCN1 family.</text>
</comment>
<gene>
    <name evidence="6" type="ORF">SCODWIG_00213</name>
</gene>
<dbReference type="GO" id="GO:0005829">
    <property type="term" value="C:cytosol"/>
    <property type="evidence" value="ECO:0007669"/>
    <property type="project" value="TreeGrafter"/>
</dbReference>
<evidence type="ECO:0000259" key="5">
    <source>
        <dbReference type="SMART" id="SM01349"/>
    </source>
</evidence>
<dbReference type="Pfam" id="PF24916">
    <property type="entry name" value="HEAT_GCN1_fung"/>
    <property type="match status" value="1"/>
</dbReference>
<dbReference type="Pfam" id="PF23271">
    <property type="entry name" value="HEAT_GCN1"/>
    <property type="match status" value="1"/>
</dbReference>
<dbReference type="InterPro" id="IPR034085">
    <property type="entry name" value="TOG"/>
</dbReference>
<dbReference type="InterPro" id="IPR016024">
    <property type="entry name" value="ARM-type_fold"/>
</dbReference>
<evidence type="ECO:0000313" key="6">
    <source>
        <dbReference type="EMBL" id="SSD58452.1"/>
    </source>
</evidence>
<dbReference type="Proteomes" id="UP000262825">
    <property type="component" value="Unassembled WGS sequence"/>
</dbReference>
<dbReference type="EMBL" id="UFAJ01000014">
    <property type="protein sequence ID" value="SSD58452.1"/>
    <property type="molecule type" value="Genomic_DNA"/>
</dbReference>
<evidence type="ECO:0000256" key="4">
    <source>
        <dbReference type="PROSITE-ProRule" id="PRU00103"/>
    </source>
</evidence>
<dbReference type="GO" id="GO:0034198">
    <property type="term" value="P:cellular response to amino acid starvation"/>
    <property type="evidence" value="ECO:0007669"/>
    <property type="project" value="TreeGrafter"/>
</dbReference>